<dbReference type="RefSeq" id="WP_053951211.1">
    <property type="nucleotide sequence ID" value="NZ_CP010552.1"/>
</dbReference>
<organism evidence="1 2">
    <name type="scientific">Candidatus Thioglobus autotrophicus</name>
    <dbReference type="NCBI Taxonomy" id="1705394"/>
    <lineage>
        <taxon>Bacteria</taxon>
        <taxon>Pseudomonadati</taxon>
        <taxon>Pseudomonadota</taxon>
        <taxon>Gammaproteobacteria</taxon>
        <taxon>Candidatus Pseudothioglobaceae</taxon>
        <taxon>Candidatus Thioglobus</taxon>
    </lineage>
</organism>
<proteinExistence type="predicted"/>
<dbReference type="AlphaFoldDB" id="A0A0M3TTX7"/>
<accession>A0A0M3TTX7</accession>
<keyword evidence="2" id="KW-1185">Reference proteome</keyword>
<dbReference type="EMBL" id="CP010552">
    <property type="protein sequence ID" value="ALE52271.1"/>
    <property type="molecule type" value="Genomic_DNA"/>
</dbReference>
<reference evidence="1 2" key="1">
    <citation type="journal article" date="2015" name="Genome Announc.">
        <title>Genome Sequence of 'Candidatus Thioglobus autotrophica' Strain EF1, a Chemoautotroph from the SUP05 Clade of Marine Gammaproteobacteria.</title>
        <authorList>
            <person name="Shah V."/>
            <person name="Morris R.M."/>
        </authorList>
    </citation>
    <scope>NUCLEOTIDE SEQUENCE [LARGE SCALE GENOMIC DNA]</scope>
    <source>
        <strain evidence="1 2">EF1</strain>
    </source>
</reference>
<evidence type="ECO:0000313" key="1">
    <source>
        <dbReference type="EMBL" id="ALE52271.1"/>
    </source>
</evidence>
<gene>
    <name evidence="1" type="ORF">SP60_02935</name>
</gene>
<dbReference type="STRING" id="1705394.SP60_02935"/>
<name>A0A0M3TTX7_9GAMM</name>
<dbReference type="KEGG" id="tho:SP60_02935"/>
<protein>
    <submittedName>
        <fullName evidence="1">Uncharacterized protein</fullName>
    </submittedName>
</protein>
<dbReference type="Proteomes" id="UP000058020">
    <property type="component" value="Chromosome"/>
</dbReference>
<evidence type="ECO:0000313" key="2">
    <source>
        <dbReference type="Proteomes" id="UP000058020"/>
    </source>
</evidence>
<sequence length="464" mass="53139">MKTNYEFKTQVLTHWELYVKETARLLHVNTGYPINKSLTKVAKFYDVVINEFIKQTIYNKDALLSLGIYNIYLTGFAKELGTFNVNKTRRCVYKSILAVCPLFRVLGKGDGLSKKLSSVVVIPSFRKVINEGMTNSYLVSDCIFRDYLDEISDPSRHEKVYIDADSLRSARSGFKKKHTVRVANYLLHVHKVFGYLPHIPNESNFGRLYYRCLNLQGAPKELRKAALPNAIEVDIDSCSNEFLMRQANKHGVGCNYLKLFSDEKASMRVEITKKVFNVDESDANFYCDFGTECECDSKCDCKPVTDSYLKIIKQCITSIGFGARIIDYKDNAINTLLQNKIHRARFLNHEFITGYSSDMKKITTAVVKAHPELHDLPYLHSNSGKLSSSKLMAYQFQHFERYAMDTAFSGFDEYVKLRIHDGRYIEGMSADDLNVVKRRFADMKLTVSVEFNNNLKEVAHASNV</sequence>